<proteinExistence type="predicted"/>
<accession>A0A058ZSP7</accession>
<reference evidence="2" key="3">
    <citation type="submission" date="2023-04" db="EMBL/GenBank/DDBJ databases">
        <title>WGS assembly of Eucalyptus grandis.</title>
        <authorList>
            <person name="Myburg A."/>
            <person name="Grattapaglia D."/>
            <person name="Tuskan G."/>
            <person name="Hellsten U."/>
            <person name="Hayes R."/>
            <person name="Grimwood J."/>
            <person name="Jenkins J."/>
            <person name="Lindquist E."/>
            <person name="Tice H."/>
            <person name="Bauer D."/>
            <person name="Goodstein D."/>
            <person name="Dubchak I."/>
            <person name="Poliakov A."/>
            <person name="Mizrachi E."/>
            <person name="Kullan A."/>
            <person name="Hussey S."/>
            <person name="Pinard D."/>
            <person name="Van D."/>
            <person name="Singh P."/>
            <person name="Van J."/>
            <person name="Silva-Junior O."/>
            <person name="Togawa R."/>
            <person name="Pappas M."/>
            <person name="Faria D."/>
            <person name="Sansaloni C."/>
            <person name="Petroli C."/>
            <person name="Yang X."/>
            <person name="Ranjan P."/>
            <person name="Tschaplinski T."/>
            <person name="Ye C."/>
            <person name="Li T."/>
            <person name="Sterck L."/>
            <person name="Vanneste K."/>
            <person name="Murat F."/>
            <person name="Soler M."/>
            <person name="Clemente H."/>
            <person name="Saidi N."/>
            <person name="Cassan-Wang H."/>
            <person name="Dunand C."/>
            <person name="Hefer C."/>
            <person name="Bornberg-Bauer E."/>
            <person name="Kersting A."/>
            <person name="Vining K."/>
            <person name="Amarasinghe V."/>
            <person name="Ranik M."/>
            <person name="Naithani S."/>
            <person name="Elser J."/>
            <person name="Boyd A."/>
            <person name="Liston A."/>
            <person name="Spatafora J."/>
            <person name="Dharmwardhana P."/>
            <person name="Raja R."/>
            <person name="Sullivan C."/>
            <person name="Romanel E."/>
            <person name="Alves-Ferreira M."/>
            <person name="Kulheim C."/>
            <person name="Foley W."/>
            <person name="Carocha V."/>
            <person name="Paiva J."/>
            <person name="Kudrna D."/>
            <person name="Brommonschenkel S."/>
            <person name="Pasquali G."/>
            <person name="Byrne M."/>
            <person name="Rigault P."/>
            <person name="Tibbits J."/>
            <person name="Spokevicius A."/>
            <person name="Jones R."/>
            <person name="Steane D."/>
            <person name="Vaillancourt R."/>
            <person name="Potts B."/>
            <person name="Joubert F."/>
            <person name="Barry K."/>
            <person name="Pappas G."/>
            <person name="Strauss S."/>
            <person name="Jaiswal P."/>
            <person name="Grima-Pettenati J."/>
            <person name="Salse J."/>
            <person name="Van D."/>
            <person name="Rokhsar D."/>
            <person name="Schmutz J."/>
        </authorList>
    </citation>
    <scope>NUCLEOTIDE SEQUENCE</scope>
    <source>
        <tissue evidence="2">Leaf extractions</tissue>
    </source>
</reference>
<reference evidence="3" key="1">
    <citation type="submission" date="2013-07" db="EMBL/GenBank/DDBJ databases">
        <title>The genome of Eucalyptus grandis.</title>
        <authorList>
            <person name="Schmutz J."/>
            <person name="Hayes R."/>
            <person name="Myburg A."/>
            <person name="Tuskan G."/>
            <person name="Grattapaglia D."/>
            <person name="Rokhsar D.S."/>
        </authorList>
    </citation>
    <scope>NUCLEOTIDE SEQUENCE</scope>
    <source>
        <tissue evidence="3">Leaf extractions</tissue>
    </source>
</reference>
<dbReference type="InParanoid" id="A0A058ZSP7"/>
<dbReference type="Proteomes" id="UP000030711">
    <property type="component" value="Unassembled WGS sequence"/>
</dbReference>
<reference evidence="2" key="4">
    <citation type="submission" date="2023-07" db="EMBL/GenBank/DDBJ databases">
        <authorList>
            <person name="Myburg A.A."/>
            <person name="Grattapaglia D."/>
            <person name="Tuskan G.A."/>
            <person name="Hellsten U."/>
            <person name="Hayes R.D."/>
            <person name="Grimwood J."/>
            <person name="Jenkins J."/>
            <person name="Lindquist E."/>
            <person name="Tice H."/>
            <person name="Bauer D."/>
            <person name="Goodstein D.M."/>
            <person name="Dubchak I."/>
            <person name="Poliakov A."/>
            <person name="Mizrachi E."/>
            <person name="Kullan A.R."/>
            <person name="Hussey S.G."/>
            <person name="Pinard D."/>
            <person name="Van D.M."/>
            <person name="Singh P."/>
            <person name="Van J.I."/>
            <person name="Silva-Junior O.B."/>
            <person name="Togawa R.C."/>
            <person name="Pappas M.R."/>
            <person name="Faria D.A."/>
            <person name="Sansaloni C.P."/>
            <person name="Petroli C.D."/>
            <person name="Yang X."/>
            <person name="Ranjan P."/>
            <person name="Tschaplinski T.J."/>
            <person name="Ye C.Y."/>
            <person name="Li T."/>
            <person name="Sterck L."/>
            <person name="Vanneste K."/>
            <person name="Murat F."/>
            <person name="Soler M."/>
            <person name="Clemente H.S."/>
            <person name="Saidi N."/>
            <person name="Cassan-Wang H."/>
            <person name="Dunand C."/>
            <person name="Hefer C.A."/>
            <person name="Bornberg-Bauer E."/>
            <person name="Kersting A.R."/>
            <person name="Vining K."/>
            <person name="Amarasinghe V."/>
            <person name="Ranik M."/>
            <person name="Naithani S."/>
            <person name="Elser J."/>
            <person name="Boyd A.E."/>
            <person name="Liston A."/>
            <person name="Spatafora J.W."/>
            <person name="Dharmwardhana P."/>
            <person name="Raja R."/>
            <person name="Sullivan C."/>
            <person name="Romanel E."/>
            <person name="Alves-Ferreira M."/>
            <person name="Kulheim C."/>
            <person name="Foley W."/>
            <person name="Carocha V."/>
            <person name="Paiva J."/>
            <person name="Kudrna D."/>
            <person name="Brommonschenkel S.H."/>
            <person name="Pasquali G."/>
            <person name="Byrne M."/>
            <person name="Rigault P."/>
            <person name="Tibbits J."/>
            <person name="Spokevicius A."/>
            <person name="Jones R.C."/>
            <person name="Steane D.A."/>
            <person name="Vaillancourt R.E."/>
            <person name="Potts B.M."/>
            <person name="Joubert F."/>
            <person name="Barry K."/>
            <person name="Pappas G.J."/>
            <person name="Strauss S.H."/>
            <person name="Jaiswal P."/>
            <person name="Grima-Pettenati J."/>
            <person name="Salse J."/>
            <person name="Van D.P."/>
            <person name="Rokhsar D.S."/>
            <person name="Schmutz J."/>
        </authorList>
    </citation>
    <scope>NUCLEOTIDE SEQUENCE</scope>
    <source>
        <tissue evidence="2">Leaf extractions</tissue>
    </source>
</reference>
<evidence type="ECO:0000256" key="1">
    <source>
        <dbReference type="SAM" id="MobiDB-lite"/>
    </source>
</evidence>
<evidence type="ECO:0000313" key="3">
    <source>
        <dbReference type="EMBL" id="KCW44381.1"/>
    </source>
</evidence>
<dbReference type="AlphaFoldDB" id="A0A058ZSP7"/>
<sequence>MFGVICNSPCFEARKLPPVGIEDNGQLPSSEESPVSSALPKGFTDGCRGYDARIGRVHPLAESVPSPGVGN</sequence>
<dbReference type="Gramene" id="KCW44381">
    <property type="protein sequence ID" value="KCW44381"/>
    <property type="gene ID" value="EUGRSUZ_L02141"/>
</dbReference>
<feature type="region of interest" description="Disordered" evidence="1">
    <location>
        <begin position="21"/>
        <end position="41"/>
    </location>
</feature>
<dbReference type="EMBL" id="KK199373">
    <property type="protein sequence ID" value="KCW44381.1"/>
    <property type="molecule type" value="Genomic_DNA"/>
</dbReference>
<protein>
    <submittedName>
        <fullName evidence="3">Uncharacterized protein</fullName>
    </submittedName>
</protein>
<evidence type="ECO:0000313" key="2">
    <source>
        <dbReference type="EMBL" id="KAK2632001.1"/>
    </source>
</evidence>
<keyword evidence="4" id="KW-1185">Reference proteome</keyword>
<name>A0A058ZSP7_EUCGR</name>
<reference evidence="2" key="2">
    <citation type="journal article" date="2014" name="Nature">
        <title>The genome of Eucalyptus grandis.</title>
        <authorList>
            <person name="Myburg A.A."/>
            <person name="Grattapaglia D."/>
            <person name="Tuskan G.A."/>
            <person name="Hellsten U."/>
            <person name="Hayes R.D."/>
            <person name="Grimwood J."/>
            <person name="Jenkins J."/>
            <person name="Lindquist E."/>
            <person name="Tice H."/>
            <person name="Bauer D."/>
            <person name="Goodstein D.M."/>
            <person name="Dubchak I."/>
            <person name="Poliakov A."/>
            <person name="Mizrachi E."/>
            <person name="Kullan A.R."/>
            <person name="Hussey S.G."/>
            <person name="Pinard D."/>
            <person name="van der Merwe K."/>
            <person name="Singh P."/>
            <person name="van Jaarsveld I."/>
            <person name="Silva-Junior O.B."/>
            <person name="Togawa R.C."/>
            <person name="Pappas M.R."/>
            <person name="Faria D.A."/>
            <person name="Sansaloni C.P."/>
            <person name="Petroli C.D."/>
            <person name="Yang X."/>
            <person name="Ranjan P."/>
            <person name="Tschaplinski T.J."/>
            <person name="Ye C.Y."/>
            <person name="Li T."/>
            <person name="Sterck L."/>
            <person name="Vanneste K."/>
            <person name="Murat F."/>
            <person name="Soler M."/>
            <person name="Clemente H.S."/>
            <person name="Saidi N."/>
            <person name="Cassan-Wang H."/>
            <person name="Dunand C."/>
            <person name="Hefer C.A."/>
            <person name="Bornberg-Bauer E."/>
            <person name="Kersting A.R."/>
            <person name="Vining K."/>
            <person name="Amarasinghe V."/>
            <person name="Ranik M."/>
            <person name="Naithani S."/>
            <person name="Elser J."/>
            <person name="Boyd A.E."/>
            <person name="Liston A."/>
            <person name="Spatafora J.W."/>
            <person name="Dharmwardhana P."/>
            <person name="Raja R."/>
            <person name="Sullivan C."/>
            <person name="Romanel E."/>
            <person name="Alves-Ferreira M."/>
            <person name="Kulheim C."/>
            <person name="Foley W."/>
            <person name="Carocha V."/>
            <person name="Paiva J."/>
            <person name="Kudrna D."/>
            <person name="Brommonschenkel S.H."/>
            <person name="Pasquali G."/>
            <person name="Byrne M."/>
            <person name="Rigault P."/>
            <person name="Tibbits J."/>
            <person name="Spokevicius A."/>
            <person name="Jones R.C."/>
            <person name="Steane D.A."/>
            <person name="Vaillancourt R.E."/>
            <person name="Potts B.M."/>
            <person name="Joubert F."/>
            <person name="Barry K."/>
            <person name="Pappas G.J."/>
            <person name="Strauss S.H."/>
            <person name="Jaiswal P."/>
            <person name="Grima-Pettenati J."/>
            <person name="Salse J."/>
            <person name="Van de Peer Y."/>
            <person name="Rokhsar D.S."/>
            <person name="Schmutz J."/>
        </authorList>
    </citation>
    <scope>NUCLEOTIDE SEQUENCE</scope>
    <source>
        <tissue evidence="2">Leaf extractions</tissue>
    </source>
</reference>
<organism evidence="3">
    <name type="scientific">Eucalyptus grandis</name>
    <name type="common">Flooded gum</name>
    <dbReference type="NCBI Taxonomy" id="71139"/>
    <lineage>
        <taxon>Eukaryota</taxon>
        <taxon>Viridiplantae</taxon>
        <taxon>Streptophyta</taxon>
        <taxon>Embryophyta</taxon>
        <taxon>Tracheophyta</taxon>
        <taxon>Spermatophyta</taxon>
        <taxon>Magnoliopsida</taxon>
        <taxon>eudicotyledons</taxon>
        <taxon>Gunneridae</taxon>
        <taxon>Pentapetalae</taxon>
        <taxon>rosids</taxon>
        <taxon>malvids</taxon>
        <taxon>Myrtales</taxon>
        <taxon>Myrtaceae</taxon>
        <taxon>Myrtoideae</taxon>
        <taxon>Eucalypteae</taxon>
        <taxon>Eucalyptus</taxon>
    </lineage>
</organism>
<gene>
    <name evidence="3" type="ORF">EUGRSUZ_L02141</name>
</gene>
<dbReference type="EMBL" id="MU848856">
    <property type="protein sequence ID" value="KAK2632001.1"/>
    <property type="molecule type" value="Genomic_DNA"/>
</dbReference>
<evidence type="ECO:0000313" key="4">
    <source>
        <dbReference type="Proteomes" id="UP000030711"/>
    </source>
</evidence>
<feature type="compositionally biased region" description="Polar residues" evidence="1">
    <location>
        <begin position="26"/>
        <end position="36"/>
    </location>
</feature>